<reference evidence="13" key="3">
    <citation type="submission" date="2018-08" db="UniProtKB">
        <authorList>
            <consortium name="EnsemblPlants"/>
        </authorList>
    </citation>
    <scope>IDENTIFICATION</scope>
    <source>
        <strain evidence="13">cv. Bd21</strain>
    </source>
</reference>
<protein>
    <recommendedName>
        <fullName evidence="1">RNA helicase</fullName>
        <ecNumber evidence="1">3.6.4.13</ecNumber>
    </recommendedName>
</protein>
<evidence type="ECO:0000313" key="14">
    <source>
        <dbReference type="Proteomes" id="UP000008810"/>
    </source>
</evidence>
<proteinExistence type="inferred from homology"/>
<dbReference type="GO" id="GO:0016787">
    <property type="term" value="F:hydrolase activity"/>
    <property type="evidence" value="ECO:0007669"/>
    <property type="project" value="UniProtKB-KW"/>
</dbReference>
<evidence type="ECO:0000256" key="6">
    <source>
        <dbReference type="ARBA" id="ARBA00022840"/>
    </source>
</evidence>
<dbReference type="GO" id="GO:0005524">
    <property type="term" value="F:ATP binding"/>
    <property type="evidence" value="ECO:0007669"/>
    <property type="project" value="UniProtKB-KW"/>
</dbReference>
<dbReference type="GO" id="GO:0000398">
    <property type="term" value="P:mRNA splicing, via spliceosome"/>
    <property type="evidence" value="ECO:0000318"/>
    <property type="project" value="GO_Central"/>
</dbReference>
<dbReference type="Gene3D" id="1.20.120.1080">
    <property type="match status" value="1"/>
</dbReference>
<dbReference type="Gene3D" id="3.40.50.300">
    <property type="entry name" value="P-loop containing nucleotide triphosphate hydrolases"/>
    <property type="match status" value="3"/>
</dbReference>
<dbReference type="OrthoDB" id="10253254at2759"/>
<feature type="domain" description="Helicase C-terminal" evidence="11">
    <location>
        <begin position="152"/>
        <end position="299"/>
    </location>
</feature>
<evidence type="ECO:0000256" key="4">
    <source>
        <dbReference type="ARBA" id="ARBA00022801"/>
    </source>
</evidence>
<comment type="catalytic activity">
    <reaction evidence="9">
        <text>ATP + H2O = ADP + phosphate + H(+)</text>
        <dbReference type="Rhea" id="RHEA:13065"/>
        <dbReference type="ChEBI" id="CHEBI:15377"/>
        <dbReference type="ChEBI" id="CHEBI:15378"/>
        <dbReference type="ChEBI" id="CHEBI:30616"/>
        <dbReference type="ChEBI" id="CHEBI:43474"/>
        <dbReference type="ChEBI" id="CHEBI:456216"/>
        <dbReference type="EC" id="3.6.4.13"/>
    </reaction>
</comment>
<keyword evidence="2" id="KW-0507">mRNA processing</keyword>
<reference evidence="12 13" key="1">
    <citation type="journal article" date="2010" name="Nature">
        <title>Genome sequencing and analysis of the model grass Brachypodium distachyon.</title>
        <authorList>
            <consortium name="International Brachypodium Initiative"/>
        </authorList>
    </citation>
    <scope>NUCLEOTIDE SEQUENCE [LARGE SCALE GENOMIC DNA]</scope>
    <source>
        <strain evidence="12 13">Bd21</strain>
    </source>
</reference>
<evidence type="ECO:0000256" key="5">
    <source>
        <dbReference type="ARBA" id="ARBA00022806"/>
    </source>
</evidence>
<evidence type="ECO:0000313" key="12">
    <source>
        <dbReference type="EMBL" id="KQK14830.2"/>
    </source>
</evidence>
<feature type="non-terminal residue" evidence="12">
    <location>
        <position position="453"/>
    </location>
</feature>
<keyword evidence="5" id="KW-0347">Helicase</keyword>
<evidence type="ECO:0000256" key="8">
    <source>
        <dbReference type="ARBA" id="ARBA00038040"/>
    </source>
</evidence>
<dbReference type="PROSITE" id="PS51192">
    <property type="entry name" value="HELICASE_ATP_BIND_1"/>
    <property type="match status" value="1"/>
</dbReference>
<dbReference type="AlphaFoldDB" id="A0A0Q3NCU9"/>
<keyword evidence="3" id="KW-0547">Nucleotide-binding</keyword>
<dbReference type="PANTHER" id="PTHR18934">
    <property type="entry name" value="ATP-DEPENDENT RNA HELICASE"/>
    <property type="match status" value="1"/>
</dbReference>
<dbReference type="GO" id="GO:0004386">
    <property type="term" value="F:helicase activity"/>
    <property type="evidence" value="ECO:0000318"/>
    <property type="project" value="GO_Central"/>
</dbReference>
<dbReference type="InParanoid" id="A0A0Q3NCU9"/>
<evidence type="ECO:0000256" key="1">
    <source>
        <dbReference type="ARBA" id="ARBA00012552"/>
    </source>
</evidence>
<reference evidence="12" key="2">
    <citation type="submission" date="2017-06" db="EMBL/GenBank/DDBJ databases">
        <title>WGS assembly of Brachypodium distachyon.</title>
        <authorList>
            <consortium name="The International Brachypodium Initiative"/>
            <person name="Lucas S."/>
            <person name="Harmon-Smith M."/>
            <person name="Lail K."/>
            <person name="Tice H."/>
            <person name="Grimwood J."/>
            <person name="Bruce D."/>
            <person name="Barry K."/>
            <person name="Shu S."/>
            <person name="Lindquist E."/>
            <person name="Wang M."/>
            <person name="Pitluck S."/>
            <person name="Vogel J.P."/>
            <person name="Garvin D.F."/>
            <person name="Mockler T.C."/>
            <person name="Schmutz J."/>
            <person name="Rokhsar D."/>
            <person name="Bevan M.W."/>
        </authorList>
    </citation>
    <scope>NUCLEOTIDE SEQUENCE</scope>
    <source>
        <strain evidence="12">Bd21</strain>
    </source>
</reference>
<evidence type="ECO:0000256" key="9">
    <source>
        <dbReference type="ARBA" id="ARBA00047984"/>
    </source>
</evidence>
<keyword evidence="7" id="KW-0508">mRNA splicing</keyword>
<dbReference type="InterPro" id="IPR027417">
    <property type="entry name" value="P-loop_NTPase"/>
</dbReference>
<dbReference type="PANTHER" id="PTHR18934:SF91">
    <property type="entry name" value="PRE-MRNA-SPLICING FACTOR ATP-DEPENDENT RNA HELICASE PRP16"/>
    <property type="match status" value="1"/>
</dbReference>
<comment type="similarity">
    <text evidence="8">Belongs to the DEAD box helicase family. DEAH subfamily. PRP16 sub-subfamily.</text>
</comment>
<dbReference type="SMART" id="SM00847">
    <property type="entry name" value="HA2"/>
    <property type="match status" value="1"/>
</dbReference>
<dbReference type="FunFam" id="1.20.120.1080:FF:000001">
    <property type="entry name" value="Pre-mRNA-splicing factor ATP-dependent RNA helicase"/>
    <property type="match status" value="1"/>
</dbReference>
<organism evidence="12">
    <name type="scientific">Brachypodium distachyon</name>
    <name type="common">Purple false brome</name>
    <name type="synonym">Trachynia distachya</name>
    <dbReference type="NCBI Taxonomy" id="15368"/>
    <lineage>
        <taxon>Eukaryota</taxon>
        <taxon>Viridiplantae</taxon>
        <taxon>Streptophyta</taxon>
        <taxon>Embryophyta</taxon>
        <taxon>Tracheophyta</taxon>
        <taxon>Spermatophyta</taxon>
        <taxon>Magnoliopsida</taxon>
        <taxon>Liliopsida</taxon>
        <taxon>Poales</taxon>
        <taxon>Poaceae</taxon>
        <taxon>BOP clade</taxon>
        <taxon>Pooideae</taxon>
        <taxon>Stipodae</taxon>
        <taxon>Brachypodieae</taxon>
        <taxon>Brachypodium</taxon>
    </lineage>
</organism>
<dbReference type="STRING" id="15368.A0A0Q3NCU9"/>
<dbReference type="EMBL" id="CM000880">
    <property type="protein sequence ID" value="KQK14830.2"/>
    <property type="molecule type" value="Genomic_DNA"/>
</dbReference>
<keyword evidence="6" id="KW-0067">ATP-binding</keyword>
<dbReference type="FunFam" id="3.40.50.300:FF:003016">
    <property type="entry name" value="DEAH-box helicase 9"/>
    <property type="match status" value="1"/>
</dbReference>
<evidence type="ECO:0000259" key="10">
    <source>
        <dbReference type="PROSITE" id="PS51192"/>
    </source>
</evidence>
<dbReference type="PROSITE" id="PS51194">
    <property type="entry name" value="HELICASE_CTER"/>
    <property type="match status" value="1"/>
</dbReference>
<gene>
    <name evidence="12" type="ORF">BRADI_1g18830v3</name>
</gene>
<dbReference type="InterPro" id="IPR007502">
    <property type="entry name" value="Helicase-assoc_dom"/>
</dbReference>
<evidence type="ECO:0000259" key="11">
    <source>
        <dbReference type="PROSITE" id="PS51194"/>
    </source>
</evidence>
<dbReference type="InterPro" id="IPR014001">
    <property type="entry name" value="Helicase_ATP-bd"/>
</dbReference>
<dbReference type="EnsemblPlants" id="KQK14830">
    <property type="protein sequence ID" value="KQK14830"/>
    <property type="gene ID" value="BRADI_1g18830v3"/>
</dbReference>
<keyword evidence="14" id="KW-1185">Reference proteome</keyword>
<evidence type="ECO:0000313" key="13">
    <source>
        <dbReference type="EnsemblPlants" id="KQK14830"/>
    </source>
</evidence>
<name>A0A0Q3NCU9_BRADI</name>
<dbReference type="GO" id="GO:0003723">
    <property type="term" value="F:RNA binding"/>
    <property type="evidence" value="ECO:0000318"/>
    <property type="project" value="GO_Central"/>
</dbReference>
<sequence length="453" mass="50652">MEQVVRENQVVVVVGETGSDGYTTTGVVGCTRPRRVAAMSVAKRVSEEMETELGDKVRYAIRFEGVTCANTIIKYMTDGVLLRETLKNTDLDKYRVIVIDEAHKRSLNTDVLFGILKKVFARNVPVFHIPGRTFPVNILFSKTPCEDYVEAAVKQAMTIHITSGPGDILIFMTGQEEIEATCYALAELMEQLISSSTKTVRQKRALASASVGGIFYVIDAGYGKMKVYDPWMGMDALQVFPCSRAAANQRAGRAGRTGPGTCYRLFTQSAYQNEMLPNPVPEIQRNNLGNVVLLLKSLKVENLLDFDFVDPTPQENILNSMYQLWLLGALNNVGGLTEICWKMVEFPSDPTLAKMLLMGEKLDCLDEVLTIVSMLSVPSVFFRPKDQAEESDAAREKLFVPESDHLTLLNVYLQWKSNQYRGDYVKGLRKAREVRSQLLEILKALKIPLSPTH</sequence>
<dbReference type="Gramene" id="KQK14830">
    <property type="protein sequence ID" value="KQK14830"/>
    <property type="gene ID" value="BRADI_1g18830v3"/>
</dbReference>
<evidence type="ECO:0000256" key="3">
    <source>
        <dbReference type="ARBA" id="ARBA00022741"/>
    </source>
</evidence>
<dbReference type="GO" id="GO:0003724">
    <property type="term" value="F:RNA helicase activity"/>
    <property type="evidence" value="ECO:0007669"/>
    <property type="project" value="UniProtKB-EC"/>
</dbReference>
<dbReference type="CDD" id="cd18791">
    <property type="entry name" value="SF2_C_RHA"/>
    <property type="match status" value="1"/>
</dbReference>
<dbReference type="Proteomes" id="UP000008810">
    <property type="component" value="Chromosome 1"/>
</dbReference>
<evidence type="ECO:0000256" key="7">
    <source>
        <dbReference type="ARBA" id="ARBA00023187"/>
    </source>
</evidence>
<feature type="domain" description="Helicase ATP-binding" evidence="10">
    <location>
        <begin position="2"/>
        <end position="162"/>
    </location>
</feature>
<evidence type="ECO:0000256" key="2">
    <source>
        <dbReference type="ARBA" id="ARBA00022664"/>
    </source>
</evidence>
<dbReference type="ExpressionAtlas" id="A0A0Q3NCU9">
    <property type="expression patterns" value="baseline"/>
</dbReference>
<accession>A0A0Q3NCU9</accession>
<keyword evidence="4" id="KW-0378">Hydrolase</keyword>
<dbReference type="InterPro" id="IPR001650">
    <property type="entry name" value="Helicase_C-like"/>
</dbReference>
<dbReference type="Pfam" id="PF21010">
    <property type="entry name" value="HA2_C"/>
    <property type="match status" value="1"/>
</dbReference>
<dbReference type="EC" id="3.6.4.13" evidence="1"/>
<dbReference type="SUPFAM" id="SSF52540">
    <property type="entry name" value="P-loop containing nucleoside triphosphate hydrolases"/>
    <property type="match status" value="1"/>
</dbReference>